<dbReference type="InterPro" id="IPR003661">
    <property type="entry name" value="HisK_dim/P_dom"/>
</dbReference>
<dbReference type="GO" id="GO:0009927">
    <property type="term" value="F:histidine phosphotransfer kinase activity"/>
    <property type="evidence" value="ECO:0007669"/>
    <property type="project" value="TreeGrafter"/>
</dbReference>
<dbReference type="GO" id="GO:0000155">
    <property type="term" value="F:phosphorelay sensor kinase activity"/>
    <property type="evidence" value="ECO:0007669"/>
    <property type="project" value="InterPro"/>
</dbReference>
<gene>
    <name evidence="8" type="ORF">A3D51_01260</name>
</gene>
<protein>
    <recommendedName>
        <fullName evidence="2">histidine kinase</fullName>
        <ecNumber evidence="2">2.7.13.3</ecNumber>
    </recommendedName>
</protein>
<evidence type="ECO:0000256" key="4">
    <source>
        <dbReference type="ARBA" id="ARBA00022679"/>
    </source>
</evidence>
<name>A0A1G2S7W6_9BACT</name>
<dbReference type="Pfam" id="PF01590">
    <property type="entry name" value="GAF"/>
    <property type="match status" value="1"/>
</dbReference>
<dbReference type="SUPFAM" id="SSF55874">
    <property type="entry name" value="ATPase domain of HSP90 chaperone/DNA topoisomerase II/histidine kinase"/>
    <property type="match status" value="1"/>
</dbReference>
<reference evidence="8 9" key="1">
    <citation type="journal article" date="2016" name="Nat. Commun.">
        <title>Thousands of microbial genomes shed light on interconnected biogeochemical processes in an aquifer system.</title>
        <authorList>
            <person name="Anantharaman K."/>
            <person name="Brown C.T."/>
            <person name="Hug L.A."/>
            <person name="Sharon I."/>
            <person name="Castelle C.J."/>
            <person name="Probst A.J."/>
            <person name="Thomas B.C."/>
            <person name="Singh A."/>
            <person name="Wilkins M.J."/>
            <person name="Karaoz U."/>
            <person name="Brodie E.L."/>
            <person name="Williams K.H."/>
            <person name="Hubbard S.S."/>
            <person name="Banfield J.F."/>
        </authorList>
    </citation>
    <scope>NUCLEOTIDE SEQUENCE [LARGE SCALE GENOMIC DNA]</scope>
</reference>
<dbReference type="SUPFAM" id="SSF55785">
    <property type="entry name" value="PYP-like sensor domain (PAS domain)"/>
    <property type="match status" value="1"/>
</dbReference>
<dbReference type="PANTHER" id="PTHR43047">
    <property type="entry name" value="TWO-COMPONENT HISTIDINE PROTEIN KINASE"/>
    <property type="match status" value="1"/>
</dbReference>
<dbReference type="InterPro" id="IPR036890">
    <property type="entry name" value="HATPase_C_sf"/>
</dbReference>
<dbReference type="EC" id="2.7.13.3" evidence="2"/>
<dbReference type="AlphaFoldDB" id="A0A1G2S7W6"/>
<dbReference type="Pfam" id="PF00512">
    <property type="entry name" value="HisKA"/>
    <property type="match status" value="1"/>
</dbReference>
<keyword evidence="6" id="KW-0812">Transmembrane</keyword>
<dbReference type="EMBL" id="MHUT01000010">
    <property type="protein sequence ID" value="OHA81214.1"/>
    <property type="molecule type" value="Genomic_DNA"/>
</dbReference>
<dbReference type="Gene3D" id="3.30.450.20">
    <property type="entry name" value="PAS domain"/>
    <property type="match status" value="1"/>
</dbReference>
<dbReference type="Pfam" id="PF02518">
    <property type="entry name" value="HATPase_c"/>
    <property type="match status" value="1"/>
</dbReference>
<dbReference type="GO" id="GO:0005886">
    <property type="term" value="C:plasma membrane"/>
    <property type="evidence" value="ECO:0007669"/>
    <property type="project" value="TreeGrafter"/>
</dbReference>
<evidence type="ECO:0000256" key="5">
    <source>
        <dbReference type="ARBA" id="ARBA00022777"/>
    </source>
</evidence>
<dbReference type="PANTHER" id="PTHR43047:SF72">
    <property type="entry name" value="OSMOSENSING HISTIDINE PROTEIN KINASE SLN1"/>
    <property type="match status" value="1"/>
</dbReference>
<dbReference type="CDD" id="cd00082">
    <property type="entry name" value="HisKA"/>
    <property type="match status" value="1"/>
</dbReference>
<comment type="caution">
    <text evidence="8">The sequence shown here is derived from an EMBL/GenBank/DDBJ whole genome shotgun (WGS) entry which is preliminary data.</text>
</comment>
<comment type="catalytic activity">
    <reaction evidence="1">
        <text>ATP + protein L-histidine = ADP + protein N-phospho-L-histidine.</text>
        <dbReference type="EC" id="2.7.13.3"/>
    </reaction>
</comment>
<accession>A0A1G2S7W6</accession>
<organism evidence="8 9">
    <name type="scientific">Candidatus Yonathbacteria bacterium RIFCSPHIGHO2_02_FULL_44_14</name>
    <dbReference type="NCBI Taxonomy" id="1802724"/>
    <lineage>
        <taxon>Bacteria</taxon>
        <taxon>Candidatus Yonathiibacteriota</taxon>
    </lineage>
</organism>
<dbReference type="Gene3D" id="3.30.450.40">
    <property type="match status" value="1"/>
</dbReference>
<keyword evidence="4" id="KW-0808">Transferase</keyword>
<evidence type="ECO:0000256" key="3">
    <source>
        <dbReference type="ARBA" id="ARBA00022553"/>
    </source>
</evidence>
<dbReference type="InterPro" id="IPR036097">
    <property type="entry name" value="HisK_dim/P_sf"/>
</dbReference>
<sequence>MVPRELFPAIAVLTVLYLVVVAFSYWGVRRTKRKIYEKDAEVKRRLYELAILKEISDRTGYSLNIQKILDVIVGSLNQFLEYSAVSYMLLEPSKIVFKADLERSVSTHFIKEIRTRMLGSLTALLGRDLADMEVEETITGAIMIDIIEEPVQSYFNIPLVIGGELVGVLTVSHTKAGLYKESEMEILYKIVNQASQAVTKLEEVVKTEQGKIAAMLESMLEGVVMTDREYHILAANPAAKFVIGYKGEGTPTIFDFIDAFKDLLDIRSKLEEAIKLDKIITVKEVFFSNKYYQIVVSPVKSNVGFTKGEILGGVIIFHDVTHEKEAEKMRNDFTSMMVHELRSPLGNIKKIGEMMRSSKVLEDKQASSEYVSMLYESSSSMLDLVNDLLDVAKLEAGKFAVEKNQENLKEILAERVKFFDTTARDVGVTFKLLMESAVPDSVAIDSKRITQVMNNLFSNAFNYTPKGGMVTALCFMHKKGASLDIEARTMLAPWITDNMSADTALIPDSVVVAVTDTGEGILTENIERLFNKFIQFSSSARDSEHKGTGLGLVIVKGIVEAHGGVIGVGSKRGTGSTFYFTLPL</sequence>
<dbReference type="PRINTS" id="PR00344">
    <property type="entry name" value="BCTRLSENSOR"/>
</dbReference>
<evidence type="ECO:0000256" key="6">
    <source>
        <dbReference type="SAM" id="Phobius"/>
    </source>
</evidence>
<evidence type="ECO:0000259" key="7">
    <source>
        <dbReference type="PROSITE" id="PS50109"/>
    </source>
</evidence>
<feature type="transmembrane region" description="Helical" evidence="6">
    <location>
        <begin position="6"/>
        <end position="28"/>
    </location>
</feature>
<dbReference type="Gene3D" id="1.10.287.130">
    <property type="match status" value="1"/>
</dbReference>
<keyword evidence="5" id="KW-0418">Kinase</keyword>
<evidence type="ECO:0000313" key="8">
    <source>
        <dbReference type="EMBL" id="OHA81214.1"/>
    </source>
</evidence>
<dbReference type="InterPro" id="IPR003594">
    <property type="entry name" value="HATPase_dom"/>
</dbReference>
<dbReference type="SUPFAM" id="SSF47384">
    <property type="entry name" value="Homodimeric domain of signal transducing histidine kinase"/>
    <property type="match status" value="1"/>
</dbReference>
<dbReference type="Pfam" id="PF13188">
    <property type="entry name" value="PAS_8"/>
    <property type="match status" value="1"/>
</dbReference>
<evidence type="ECO:0000313" key="9">
    <source>
        <dbReference type="Proteomes" id="UP000179118"/>
    </source>
</evidence>
<proteinExistence type="predicted"/>
<dbReference type="SMART" id="SM00388">
    <property type="entry name" value="HisKA"/>
    <property type="match status" value="1"/>
</dbReference>
<keyword evidence="6" id="KW-0472">Membrane</keyword>
<evidence type="ECO:0000256" key="1">
    <source>
        <dbReference type="ARBA" id="ARBA00000085"/>
    </source>
</evidence>
<dbReference type="InterPro" id="IPR004358">
    <property type="entry name" value="Sig_transdc_His_kin-like_C"/>
</dbReference>
<evidence type="ECO:0000256" key="2">
    <source>
        <dbReference type="ARBA" id="ARBA00012438"/>
    </source>
</evidence>
<dbReference type="InterPro" id="IPR029016">
    <property type="entry name" value="GAF-like_dom_sf"/>
</dbReference>
<keyword evidence="6" id="KW-1133">Transmembrane helix</keyword>
<keyword evidence="3" id="KW-0597">Phosphoprotein</keyword>
<dbReference type="Proteomes" id="UP000179118">
    <property type="component" value="Unassembled WGS sequence"/>
</dbReference>
<dbReference type="PROSITE" id="PS50109">
    <property type="entry name" value="HIS_KIN"/>
    <property type="match status" value="1"/>
</dbReference>
<dbReference type="SMART" id="SM00387">
    <property type="entry name" value="HATPase_c"/>
    <property type="match status" value="1"/>
</dbReference>
<dbReference type="InterPro" id="IPR005467">
    <property type="entry name" value="His_kinase_dom"/>
</dbReference>
<feature type="domain" description="Histidine kinase" evidence="7">
    <location>
        <begin position="336"/>
        <end position="584"/>
    </location>
</feature>
<dbReference type="InterPro" id="IPR000014">
    <property type="entry name" value="PAS"/>
</dbReference>
<dbReference type="Gene3D" id="3.30.565.10">
    <property type="entry name" value="Histidine kinase-like ATPase, C-terminal domain"/>
    <property type="match status" value="1"/>
</dbReference>
<dbReference type="InterPro" id="IPR003018">
    <property type="entry name" value="GAF"/>
</dbReference>
<dbReference type="SUPFAM" id="SSF55781">
    <property type="entry name" value="GAF domain-like"/>
    <property type="match status" value="1"/>
</dbReference>
<dbReference type="InterPro" id="IPR035965">
    <property type="entry name" value="PAS-like_dom_sf"/>
</dbReference>